<organism evidence="1 2">
    <name type="scientific">Periplaneta americana</name>
    <name type="common">American cockroach</name>
    <name type="synonym">Blatta americana</name>
    <dbReference type="NCBI Taxonomy" id="6978"/>
    <lineage>
        <taxon>Eukaryota</taxon>
        <taxon>Metazoa</taxon>
        <taxon>Ecdysozoa</taxon>
        <taxon>Arthropoda</taxon>
        <taxon>Hexapoda</taxon>
        <taxon>Insecta</taxon>
        <taxon>Pterygota</taxon>
        <taxon>Neoptera</taxon>
        <taxon>Polyneoptera</taxon>
        <taxon>Dictyoptera</taxon>
        <taxon>Blattodea</taxon>
        <taxon>Blattoidea</taxon>
        <taxon>Blattidae</taxon>
        <taxon>Blattinae</taxon>
        <taxon>Periplaneta</taxon>
    </lineage>
</organism>
<evidence type="ECO:0000313" key="1">
    <source>
        <dbReference type="EMBL" id="KAJ4440346.1"/>
    </source>
</evidence>
<keyword evidence="2" id="KW-1185">Reference proteome</keyword>
<evidence type="ECO:0000313" key="2">
    <source>
        <dbReference type="Proteomes" id="UP001148838"/>
    </source>
</evidence>
<dbReference type="EMBL" id="JAJSOF020000017">
    <property type="protein sequence ID" value="KAJ4440346.1"/>
    <property type="molecule type" value="Genomic_DNA"/>
</dbReference>
<proteinExistence type="predicted"/>
<evidence type="ECO:0008006" key="3">
    <source>
        <dbReference type="Google" id="ProtNLM"/>
    </source>
</evidence>
<gene>
    <name evidence="1" type="ORF">ANN_08485</name>
</gene>
<reference evidence="1 2" key="1">
    <citation type="journal article" date="2022" name="Allergy">
        <title>Genome assembly and annotation of Periplaneta americana reveal a comprehensive cockroach allergen profile.</title>
        <authorList>
            <person name="Wang L."/>
            <person name="Xiong Q."/>
            <person name="Saelim N."/>
            <person name="Wang L."/>
            <person name="Nong W."/>
            <person name="Wan A.T."/>
            <person name="Shi M."/>
            <person name="Liu X."/>
            <person name="Cao Q."/>
            <person name="Hui J.H.L."/>
            <person name="Sookrung N."/>
            <person name="Leung T.F."/>
            <person name="Tungtrongchitr A."/>
            <person name="Tsui S.K.W."/>
        </authorList>
    </citation>
    <scope>NUCLEOTIDE SEQUENCE [LARGE SCALE GENOMIC DNA]</scope>
    <source>
        <strain evidence="1">PWHHKU_190912</strain>
    </source>
</reference>
<dbReference type="Proteomes" id="UP001148838">
    <property type="component" value="Unassembled WGS sequence"/>
</dbReference>
<name>A0ABQ8T2Q4_PERAM</name>
<comment type="caution">
    <text evidence="1">The sequence shown here is derived from an EMBL/GenBank/DDBJ whole genome shotgun (WGS) entry which is preliminary data.</text>
</comment>
<sequence>MAGLCEGGNEPPGSLEAIFGLTSIRVDSISLWVEALAYKMKITVNHPDIIAADHQEEQTACSVKLQTL</sequence>
<protein>
    <recommendedName>
        <fullName evidence="3">Per a allergen</fullName>
    </recommendedName>
</protein>
<accession>A0ABQ8T2Q4</accession>